<dbReference type="GO" id="GO:0008289">
    <property type="term" value="F:lipid binding"/>
    <property type="evidence" value="ECO:0007669"/>
    <property type="project" value="UniProtKB-KW"/>
</dbReference>
<evidence type="ECO:0000313" key="6">
    <source>
        <dbReference type="Proteomes" id="UP000326396"/>
    </source>
</evidence>
<evidence type="ECO:0000256" key="1">
    <source>
        <dbReference type="ARBA" id="ARBA00022448"/>
    </source>
</evidence>
<dbReference type="GO" id="GO:0006869">
    <property type="term" value="P:lipid transport"/>
    <property type="evidence" value="ECO:0007669"/>
    <property type="project" value="InterPro"/>
</dbReference>
<gene>
    <name evidence="5" type="ORF">E3N88_42607</name>
</gene>
<evidence type="ECO:0000256" key="2">
    <source>
        <dbReference type="ARBA" id="ARBA00023121"/>
    </source>
</evidence>
<dbReference type="Pfam" id="PF00234">
    <property type="entry name" value="Tryp_alpha_amyl"/>
    <property type="match status" value="2"/>
</dbReference>
<feature type="domain" description="Bifunctional inhibitor/plant lipid transfer protein/seed storage helical" evidence="4">
    <location>
        <begin position="173"/>
        <end position="238"/>
    </location>
</feature>
<keyword evidence="2" id="KW-0446">Lipid-binding</keyword>
<dbReference type="PANTHER" id="PTHR33214">
    <property type="entry name" value="BIFUNCTIONAL INHIBITOR/LIPID-TRANSFER PROTEIN/SEED STORAGE 2S ALBUMIN SUPERFAMILY PROTEIN"/>
    <property type="match status" value="1"/>
</dbReference>
<dbReference type="SUPFAM" id="SSF47699">
    <property type="entry name" value="Bifunctional inhibitor/lipid-transfer protein/seed storage 2S albumin"/>
    <property type="match status" value="2"/>
</dbReference>
<organism evidence="5 6">
    <name type="scientific">Mikania micrantha</name>
    <name type="common">bitter vine</name>
    <dbReference type="NCBI Taxonomy" id="192012"/>
    <lineage>
        <taxon>Eukaryota</taxon>
        <taxon>Viridiplantae</taxon>
        <taxon>Streptophyta</taxon>
        <taxon>Embryophyta</taxon>
        <taxon>Tracheophyta</taxon>
        <taxon>Spermatophyta</taxon>
        <taxon>Magnoliopsida</taxon>
        <taxon>eudicotyledons</taxon>
        <taxon>Gunneridae</taxon>
        <taxon>Pentapetalae</taxon>
        <taxon>asterids</taxon>
        <taxon>campanulids</taxon>
        <taxon>Asterales</taxon>
        <taxon>Asteraceae</taxon>
        <taxon>Asteroideae</taxon>
        <taxon>Heliantheae alliance</taxon>
        <taxon>Eupatorieae</taxon>
        <taxon>Mikania</taxon>
    </lineage>
</organism>
<protein>
    <recommendedName>
        <fullName evidence="4">Bifunctional inhibitor/plant lipid transfer protein/seed storage helical domain-containing protein</fullName>
    </recommendedName>
</protein>
<reference evidence="5 6" key="1">
    <citation type="submission" date="2019-05" db="EMBL/GenBank/DDBJ databases">
        <title>Mikania micrantha, genome provides insights into the molecular mechanism of rapid growth.</title>
        <authorList>
            <person name="Liu B."/>
        </authorList>
    </citation>
    <scope>NUCLEOTIDE SEQUENCE [LARGE SCALE GENOMIC DNA]</scope>
    <source>
        <strain evidence="5">NLD-2019</strain>
        <tissue evidence="5">Leaf</tissue>
    </source>
</reference>
<dbReference type="CDD" id="cd01959">
    <property type="entry name" value="nsLTP2"/>
    <property type="match status" value="1"/>
</dbReference>
<dbReference type="OrthoDB" id="665742at2759"/>
<keyword evidence="3" id="KW-1133">Transmembrane helix</keyword>
<evidence type="ECO:0000313" key="5">
    <source>
        <dbReference type="EMBL" id="KAD1573178.1"/>
    </source>
</evidence>
<dbReference type="InterPro" id="IPR033872">
    <property type="entry name" value="nsLTP2"/>
</dbReference>
<evidence type="ECO:0000259" key="4">
    <source>
        <dbReference type="SMART" id="SM00499"/>
    </source>
</evidence>
<dbReference type="PANTHER" id="PTHR33214:SF51">
    <property type="entry name" value="BIFUNCTIONAL INHIBITOR_PLANT LIPID TRANSFER PROTEIN_SEED STORAGE HELICAL DOMAIN-CONTAINING PROTEIN"/>
    <property type="match status" value="1"/>
</dbReference>
<proteinExistence type="predicted"/>
<dbReference type="Proteomes" id="UP000326396">
    <property type="component" value="Unassembled WGS sequence"/>
</dbReference>
<comment type="caution">
    <text evidence="5">The sequence shown here is derived from an EMBL/GenBank/DDBJ whole genome shotgun (WGS) entry which is preliminary data.</text>
</comment>
<evidence type="ECO:0000256" key="3">
    <source>
        <dbReference type="SAM" id="Phobius"/>
    </source>
</evidence>
<dbReference type="EMBL" id="SZYD01000662">
    <property type="protein sequence ID" value="KAD1573178.1"/>
    <property type="molecule type" value="Genomic_DNA"/>
</dbReference>
<dbReference type="InterPro" id="IPR016140">
    <property type="entry name" value="Bifunc_inhib/LTP/seed_store"/>
</dbReference>
<dbReference type="InterPro" id="IPR036312">
    <property type="entry name" value="Bifun_inhib/LTP/seed_sf"/>
</dbReference>
<accession>A0A5N6LJH6</accession>
<keyword evidence="3" id="KW-0812">Transmembrane</keyword>
<keyword evidence="1" id="KW-0813">Transport</keyword>
<dbReference type="Gene3D" id="1.10.110.10">
    <property type="entry name" value="Plant lipid-transfer and hydrophobic proteins"/>
    <property type="match status" value="2"/>
</dbReference>
<keyword evidence="3" id="KW-0472">Membrane</keyword>
<name>A0A5N6LJH6_9ASTR</name>
<dbReference type="AlphaFoldDB" id="A0A5N6LJH6"/>
<sequence length="245" mass="27371">MTDNNKNHNDRLSSWLLHDHKNDWFMDFGFDHDDIHHEYGGDMGAFEFDQKLFEFENNVDLFGGDFVFSPDLNASHNVTMTDAVICNLFSLSPCLGSAVFFIPPSGTCCRRLRDQEPCLCDYAQNTFYGRYLGAGARRVAQACGVVIPPSVIAISLLAVALLVGATQTITMKCDPKQLVPCLRPIMSGIPPPLICCSKLKEQKSCLCRYIKDPKYAKYVKAPGAKKVMKICNVHVRKCKKNVVPI</sequence>
<keyword evidence="6" id="KW-1185">Reference proteome</keyword>
<feature type="domain" description="Bifunctional inhibitor/plant lipid transfer protein/seed storage helical" evidence="4">
    <location>
        <begin position="86"/>
        <end position="150"/>
    </location>
</feature>
<feature type="transmembrane region" description="Helical" evidence="3">
    <location>
        <begin position="146"/>
        <end position="166"/>
    </location>
</feature>
<dbReference type="SMART" id="SM00499">
    <property type="entry name" value="AAI"/>
    <property type="match status" value="2"/>
</dbReference>